<dbReference type="EMBL" id="CP000673">
    <property type="protein sequence ID" value="EDK33765.1"/>
    <property type="molecule type" value="Genomic_DNA"/>
</dbReference>
<keyword evidence="3" id="KW-1185">Reference proteome</keyword>
<dbReference type="KEGG" id="ckl:CKL_1723"/>
<dbReference type="STRING" id="431943.CKL_1723"/>
<dbReference type="HOGENOM" id="CLU_107039_1_0_9"/>
<dbReference type="AlphaFoldDB" id="A5N8Y4"/>
<organism evidence="2 3">
    <name type="scientific">Clostridium kluyveri (strain ATCC 8527 / DSM 555 / NBRC 12016 / NCIMB 10680 / K1)</name>
    <dbReference type="NCBI Taxonomy" id="431943"/>
    <lineage>
        <taxon>Bacteria</taxon>
        <taxon>Bacillati</taxon>
        <taxon>Bacillota</taxon>
        <taxon>Clostridia</taxon>
        <taxon>Eubacteriales</taxon>
        <taxon>Clostridiaceae</taxon>
        <taxon>Clostridium</taxon>
    </lineage>
</organism>
<dbReference type="eggNOG" id="COG3464">
    <property type="taxonomic scope" value="Bacteria"/>
</dbReference>
<reference evidence="2 3" key="1">
    <citation type="journal article" date="2008" name="Proc. Natl. Acad. Sci. U.S.A.">
        <title>The genome of Clostridium kluyveri, a strict anaerobe with unique metabolic features.</title>
        <authorList>
            <person name="Seedorf H."/>
            <person name="Fricke W.F."/>
            <person name="Veith B."/>
            <person name="Brueggemann H."/>
            <person name="Liesegang H."/>
            <person name="Strittmatter A."/>
            <person name="Miethke M."/>
            <person name="Buckel W."/>
            <person name="Hinderberger J."/>
            <person name="Li F."/>
            <person name="Hagemeier C."/>
            <person name="Thauer R.K."/>
            <person name="Gottschalk G."/>
        </authorList>
    </citation>
    <scope>NUCLEOTIDE SEQUENCE [LARGE SCALE GENOMIC DNA]</scope>
    <source>
        <strain evidence="3">ATCC 8527 / DSM 555 / NCIMB 10680</strain>
    </source>
</reference>
<proteinExistence type="predicted"/>
<feature type="domain" description="Transposase IS204/IS1001/IS1096/IS1165 zinc-finger" evidence="1">
    <location>
        <begin position="35"/>
        <end position="78"/>
    </location>
</feature>
<dbReference type="Proteomes" id="UP000002411">
    <property type="component" value="Chromosome"/>
</dbReference>
<sequence>MEKLFKSLDTELEILDYKIKSDKIIITLVSNRKNVVCPYCNQASQKVHSFYQREVKDLPIMDKKVILLLNTRKMFCDNPMCSHKTFAERYSFLRYKARKSERLIQRILDISASVSSMTAADFLSKNIADIGKSTICSLLKKNPTDC</sequence>
<name>A5N8Y4_CLOK5</name>
<protein>
    <submittedName>
        <fullName evidence="2">Transposase</fullName>
    </submittedName>
</protein>
<accession>A5N8Y4</accession>
<evidence type="ECO:0000313" key="3">
    <source>
        <dbReference type="Proteomes" id="UP000002411"/>
    </source>
</evidence>
<evidence type="ECO:0000259" key="1">
    <source>
        <dbReference type="Pfam" id="PF14690"/>
    </source>
</evidence>
<evidence type="ECO:0000313" key="2">
    <source>
        <dbReference type="EMBL" id="EDK33765.1"/>
    </source>
</evidence>
<gene>
    <name evidence="2" type="ordered locus">CKL_1723</name>
</gene>
<dbReference type="InterPro" id="IPR029261">
    <property type="entry name" value="Transposase_Znf"/>
</dbReference>
<dbReference type="Pfam" id="PF14690">
    <property type="entry name" value="Zn_ribbon_ISL3"/>
    <property type="match status" value="1"/>
</dbReference>